<dbReference type="PANTHER" id="PTHR46797">
    <property type="entry name" value="HTH-TYPE TRANSCRIPTIONAL REGULATOR"/>
    <property type="match status" value="1"/>
</dbReference>
<sequence length="299" mass="35034">MDDKGFGRRLRQLRREKGLTMEQLCEDEKEISVRQLGRIEAGKSKPTLSKMNSIAKRLGVSLYQLMPDYKPLPAAYLQIKYDLLRTPTYGHPDLLQQRADLLQTVYEDYYDDLPEDEQVALDALQSTYDVIETKTSDFGHGIIAEYFHQIQIKDRFSLNDLLIIRLFVEHVRYHPDYSNAKEQLLALIKTLLTQQNHLAKADLFVLRDLLFAIVGLLGNWHVHHPMPDLFEAIDRIMQATQDFQKKAILSMLRWKYARHVEKSEEQAFHYYQEAIAFAQLIGNSHLVKQLEEDWKEETQ</sequence>
<dbReference type="PROSITE" id="PS50943">
    <property type="entry name" value="HTH_CROC1"/>
    <property type="match status" value="1"/>
</dbReference>
<dbReference type="OrthoDB" id="2233180at2"/>
<organism evidence="3 4">
    <name type="scientific">Streptococcus suis</name>
    <dbReference type="NCBI Taxonomy" id="1307"/>
    <lineage>
        <taxon>Bacteria</taxon>
        <taxon>Bacillati</taxon>
        <taxon>Bacillota</taxon>
        <taxon>Bacilli</taxon>
        <taxon>Lactobacillales</taxon>
        <taxon>Streptococcaceae</taxon>
        <taxon>Streptococcus</taxon>
    </lineage>
</organism>
<dbReference type="GO" id="GO:0005829">
    <property type="term" value="C:cytosol"/>
    <property type="evidence" value="ECO:0007669"/>
    <property type="project" value="TreeGrafter"/>
</dbReference>
<name>A0A4T2GK40_STRSU</name>
<evidence type="ECO:0000259" key="2">
    <source>
        <dbReference type="PROSITE" id="PS50943"/>
    </source>
</evidence>
<dbReference type="InterPro" id="IPR001387">
    <property type="entry name" value="Cro/C1-type_HTH"/>
</dbReference>
<dbReference type="PANTHER" id="PTHR46797:SF1">
    <property type="entry name" value="METHYLPHOSPHONATE SYNTHASE"/>
    <property type="match status" value="1"/>
</dbReference>
<comment type="caution">
    <text evidence="3">The sequence shown here is derived from an EMBL/GenBank/DDBJ whole genome shotgun (WGS) entry which is preliminary data.</text>
</comment>
<proteinExistence type="predicted"/>
<dbReference type="Proteomes" id="UP000305165">
    <property type="component" value="Unassembled WGS sequence"/>
</dbReference>
<dbReference type="EMBL" id="SSXO01000004">
    <property type="protein sequence ID" value="TIH99318.1"/>
    <property type="molecule type" value="Genomic_DNA"/>
</dbReference>
<feature type="domain" description="HTH cro/C1-type" evidence="2">
    <location>
        <begin position="10"/>
        <end position="65"/>
    </location>
</feature>
<evidence type="ECO:0000313" key="4">
    <source>
        <dbReference type="Proteomes" id="UP000305165"/>
    </source>
</evidence>
<evidence type="ECO:0000256" key="1">
    <source>
        <dbReference type="ARBA" id="ARBA00023125"/>
    </source>
</evidence>
<dbReference type="Pfam" id="PF18710">
    <property type="entry name" value="ComR_TPR"/>
    <property type="match status" value="1"/>
</dbReference>
<evidence type="ECO:0000313" key="3">
    <source>
        <dbReference type="EMBL" id="TIH99318.1"/>
    </source>
</evidence>
<accession>A0A4T2GK40</accession>
<keyword evidence="1" id="KW-0238">DNA-binding</keyword>
<dbReference type="Gene3D" id="1.10.260.40">
    <property type="entry name" value="lambda repressor-like DNA-binding domains"/>
    <property type="match status" value="1"/>
</dbReference>
<dbReference type="GO" id="GO:0003700">
    <property type="term" value="F:DNA-binding transcription factor activity"/>
    <property type="evidence" value="ECO:0007669"/>
    <property type="project" value="TreeGrafter"/>
</dbReference>
<dbReference type="InterPro" id="IPR050807">
    <property type="entry name" value="TransReg_Diox_bact_type"/>
</dbReference>
<dbReference type="InterPro" id="IPR040799">
    <property type="entry name" value="ComR_TPR"/>
</dbReference>
<protein>
    <submittedName>
        <fullName evidence="3">Helix-turn-helix domain-containing protein</fullName>
    </submittedName>
</protein>
<gene>
    <name evidence="3" type="ORF">FAJ39_07075</name>
</gene>
<dbReference type="SMART" id="SM00530">
    <property type="entry name" value="HTH_XRE"/>
    <property type="match status" value="1"/>
</dbReference>
<reference evidence="3 4" key="1">
    <citation type="submission" date="2019-04" db="EMBL/GenBank/DDBJ databases">
        <title>Genome analysis of Streptococcus suis strain WUSS424.</title>
        <authorList>
            <person name="Chen H."/>
            <person name="Gao X."/>
            <person name="Wu Z."/>
        </authorList>
    </citation>
    <scope>NUCLEOTIDE SEQUENCE [LARGE SCALE GENOMIC DNA]</scope>
    <source>
        <strain evidence="3 4">WUSS424</strain>
    </source>
</reference>
<dbReference type="CDD" id="cd00093">
    <property type="entry name" value="HTH_XRE"/>
    <property type="match status" value="1"/>
</dbReference>
<dbReference type="InterPro" id="IPR010982">
    <property type="entry name" value="Lambda_DNA-bd_dom_sf"/>
</dbReference>
<dbReference type="Pfam" id="PF01381">
    <property type="entry name" value="HTH_3"/>
    <property type="match status" value="1"/>
</dbReference>
<dbReference type="AlphaFoldDB" id="A0A4T2GK40"/>
<dbReference type="SUPFAM" id="SSF47413">
    <property type="entry name" value="lambda repressor-like DNA-binding domains"/>
    <property type="match status" value="1"/>
</dbReference>
<dbReference type="GO" id="GO:0003677">
    <property type="term" value="F:DNA binding"/>
    <property type="evidence" value="ECO:0007669"/>
    <property type="project" value="UniProtKB-KW"/>
</dbReference>